<dbReference type="Gene3D" id="3.30.530.20">
    <property type="match status" value="1"/>
</dbReference>
<evidence type="ECO:0000256" key="1">
    <source>
        <dbReference type="SAM" id="MobiDB-lite"/>
    </source>
</evidence>
<dbReference type="AlphaFoldDB" id="A0A2G8KPP8"/>
<accession>A0A2G8KPP8</accession>
<sequence>MEKPTQNNTFENEKSDVKTSSQFNNYSQFSRDQEIGSITKEIEELHHLDKSSWTVRKQDNVRGAPHCIASYNEERKMLKVCIDIEAPLNKVLTYIMAPPFGLRNTIIKESPCNPEILEKLGKGAVIGYNQMPKINCCVFHISSRDCVTMQAVKLLSSNTALYGVKSVEHKSRPPVDDVYRIDYPLMGSYLHAEGNVVHVESYFAEVDLGGKIGKMGACMIMHNWVKETIKLANEIPSMLDVTSPPYEQFL</sequence>
<feature type="region of interest" description="Disordered" evidence="1">
    <location>
        <begin position="1"/>
        <end position="22"/>
    </location>
</feature>
<reference evidence="2 3" key="1">
    <citation type="journal article" date="2017" name="PLoS Biol.">
        <title>The sea cucumber genome provides insights into morphological evolution and visceral regeneration.</title>
        <authorList>
            <person name="Zhang X."/>
            <person name="Sun L."/>
            <person name="Yuan J."/>
            <person name="Sun Y."/>
            <person name="Gao Y."/>
            <person name="Zhang L."/>
            <person name="Li S."/>
            <person name="Dai H."/>
            <person name="Hamel J.F."/>
            <person name="Liu C."/>
            <person name="Yu Y."/>
            <person name="Liu S."/>
            <person name="Lin W."/>
            <person name="Guo K."/>
            <person name="Jin S."/>
            <person name="Xu P."/>
            <person name="Storey K.B."/>
            <person name="Huan P."/>
            <person name="Zhang T."/>
            <person name="Zhou Y."/>
            <person name="Zhang J."/>
            <person name="Lin C."/>
            <person name="Li X."/>
            <person name="Xing L."/>
            <person name="Huo D."/>
            <person name="Sun M."/>
            <person name="Wang L."/>
            <person name="Mercier A."/>
            <person name="Li F."/>
            <person name="Yang H."/>
            <person name="Xiang J."/>
        </authorList>
    </citation>
    <scope>NUCLEOTIDE SEQUENCE [LARGE SCALE GENOMIC DNA]</scope>
    <source>
        <strain evidence="2">Shaxun</strain>
        <tissue evidence="2">Muscle</tissue>
    </source>
</reference>
<dbReference type="Proteomes" id="UP000230750">
    <property type="component" value="Unassembled WGS sequence"/>
</dbReference>
<dbReference type="EMBL" id="MRZV01000439">
    <property type="protein sequence ID" value="PIK49982.1"/>
    <property type="molecule type" value="Genomic_DNA"/>
</dbReference>
<evidence type="ECO:0000313" key="2">
    <source>
        <dbReference type="EMBL" id="PIK49982.1"/>
    </source>
</evidence>
<keyword evidence="3" id="KW-1185">Reference proteome</keyword>
<gene>
    <name evidence="2" type="ORF">BSL78_13134</name>
</gene>
<organism evidence="2 3">
    <name type="scientific">Stichopus japonicus</name>
    <name type="common">Sea cucumber</name>
    <dbReference type="NCBI Taxonomy" id="307972"/>
    <lineage>
        <taxon>Eukaryota</taxon>
        <taxon>Metazoa</taxon>
        <taxon>Echinodermata</taxon>
        <taxon>Eleutherozoa</taxon>
        <taxon>Echinozoa</taxon>
        <taxon>Holothuroidea</taxon>
        <taxon>Aspidochirotacea</taxon>
        <taxon>Aspidochirotida</taxon>
        <taxon>Stichopodidae</taxon>
        <taxon>Apostichopus</taxon>
    </lineage>
</organism>
<dbReference type="InterPro" id="IPR023393">
    <property type="entry name" value="START-like_dom_sf"/>
</dbReference>
<comment type="caution">
    <text evidence="2">The sequence shown here is derived from an EMBL/GenBank/DDBJ whole genome shotgun (WGS) entry which is preliminary data.</text>
</comment>
<feature type="compositionally biased region" description="Polar residues" evidence="1">
    <location>
        <begin position="1"/>
        <end position="10"/>
    </location>
</feature>
<dbReference type="SUPFAM" id="SSF55961">
    <property type="entry name" value="Bet v1-like"/>
    <property type="match status" value="1"/>
</dbReference>
<proteinExistence type="predicted"/>
<name>A0A2G8KPP8_STIJA</name>
<evidence type="ECO:0008006" key="4">
    <source>
        <dbReference type="Google" id="ProtNLM"/>
    </source>
</evidence>
<protein>
    <recommendedName>
        <fullName evidence="4">START domain-containing protein</fullName>
    </recommendedName>
</protein>
<evidence type="ECO:0000313" key="3">
    <source>
        <dbReference type="Proteomes" id="UP000230750"/>
    </source>
</evidence>